<evidence type="ECO:0000313" key="2">
    <source>
        <dbReference type="Proteomes" id="UP000480178"/>
    </source>
</evidence>
<dbReference type="Proteomes" id="UP000480178">
    <property type="component" value="Chromosome"/>
</dbReference>
<evidence type="ECO:0000313" key="1">
    <source>
        <dbReference type="EMBL" id="QHT68978.1"/>
    </source>
</evidence>
<proteinExistence type="predicted"/>
<reference evidence="1 2" key="1">
    <citation type="submission" date="2020-01" db="EMBL/GenBank/DDBJ databases">
        <authorList>
            <person name="Kim M.K."/>
        </authorList>
    </citation>
    <scope>NUCLEOTIDE SEQUENCE [LARGE SCALE GENOMIC DNA]</scope>
    <source>
        <strain evidence="1 2">172606-1</strain>
    </source>
</reference>
<dbReference type="EMBL" id="CP048222">
    <property type="protein sequence ID" value="QHT68978.1"/>
    <property type="molecule type" value="Genomic_DNA"/>
</dbReference>
<accession>A0A6C0GLS7</accession>
<organism evidence="1 2">
    <name type="scientific">Rhodocytophaga rosea</name>
    <dbReference type="NCBI Taxonomy" id="2704465"/>
    <lineage>
        <taxon>Bacteria</taxon>
        <taxon>Pseudomonadati</taxon>
        <taxon>Bacteroidota</taxon>
        <taxon>Cytophagia</taxon>
        <taxon>Cytophagales</taxon>
        <taxon>Rhodocytophagaceae</taxon>
        <taxon>Rhodocytophaga</taxon>
    </lineage>
</organism>
<keyword evidence="2" id="KW-1185">Reference proteome</keyword>
<name>A0A6C0GLS7_9BACT</name>
<dbReference type="RefSeq" id="WP_162444973.1">
    <property type="nucleotide sequence ID" value="NZ_CP048222.1"/>
</dbReference>
<dbReference type="AlphaFoldDB" id="A0A6C0GLS7"/>
<sequence>MTPEEQKQFDDLKAENEQLRAFKQNNYLSTKLTREGVDFSRYSSKDEFIRHANENNLFLGQGGEKLYEDFKAARPELFNTK</sequence>
<dbReference type="KEGG" id="rhoz:GXP67_21150"/>
<gene>
    <name evidence="1" type="ORF">GXP67_21150</name>
</gene>
<protein>
    <submittedName>
        <fullName evidence="1">Uncharacterized protein</fullName>
    </submittedName>
</protein>